<evidence type="ECO:0008006" key="3">
    <source>
        <dbReference type="Google" id="ProtNLM"/>
    </source>
</evidence>
<evidence type="ECO:0000313" key="2">
    <source>
        <dbReference type="Proteomes" id="UP001215598"/>
    </source>
</evidence>
<reference evidence="1" key="1">
    <citation type="submission" date="2023-03" db="EMBL/GenBank/DDBJ databases">
        <title>Massive genome expansion in bonnet fungi (Mycena s.s.) driven by repeated elements and novel gene families across ecological guilds.</title>
        <authorList>
            <consortium name="Lawrence Berkeley National Laboratory"/>
            <person name="Harder C.B."/>
            <person name="Miyauchi S."/>
            <person name="Viragh M."/>
            <person name="Kuo A."/>
            <person name="Thoen E."/>
            <person name="Andreopoulos B."/>
            <person name="Lu D."/>
            <person name="Skrede I."/>
            <person name="Drula E."/>
            <person name="Henrissat B."/>
            <person name="Morin E."/>
            <person name="Kohler A."/>
            <person name="Barry K."/>
            <person name="LaButti K."/>
            <person name="Morin E."/>
            <person name="Salamov A."/>
            <person name="Lipzen A."/>
            <person name="Mereny Z."/>
            <person name="Hegedus B."/>
            <person name="Baldrian P."/>
            <person name="Stursova M."/>
            <person name="Weitz H."/>
            <person name="Taylor A."/>
            <person name="Grigoriev I.V."/>
            <person name="Nagy L.G."/>
            <person name="Martin F."/>
            <person name="Kauserud H."/>
        </authorList>
    </citation>
    <scope>NUCLEOTIDE SEQUENCE</scope>
    <source>
        <strain evidence="1">CBHHK182m</strain>
    </source>
</reference>
<dbReference type="AlphaFoldDB" id="A0AAD7HPY3"/>
<proteinExistence type="predicted"/>
<dbReference type="EMBL" id="JARKIB010000198">
    <property type="protein sequence ID" value="KAJ7724835.1"/>
    <property type="molecule type" value="Genomic_DNA"/>
</dbReference>
<keyword evidence="2" id="KW-1185">Reference proteome</keyword>
<gene>
    <name evidence="1" type="ORF">B0H16DRAFT_286843</name>
</gene>
<comment type="caution">
    <text evidence="1">The sequence shown here is derived from an EMBL/GenBank/DDBJ whole genome shotgun (WGS) entry which is preliminary data.</text>
</comment>
<name>A0AAD7HPY3_9AGAR</name>
<evidence type="ECO:0000313" key="1">
    <source>
        <dbReference type="EMBL" id="KAJ7724835.1"/>
    </source>
</evidence>
<organism evidence="1 2">
    <name type="scientific">Mycena metata</name>
    <dbReference type="NCBI Taxonomy" id="1033252"/>
    <lineage>
        <taxon>Eukaryota</taxon>
        <taxon>Fungi</taxon>
        <taxon>Dikarya</taxon>
        <taxon>Basidiomycota</taxon>
        <taxon>Agaricomycotina</taxon>
        <taxon>Agaricomycetes</taxon>
        <taxon>Agaricomycetidae</taxon>
        <taxon>Agaricales</taxon>
        <taxon>Marasmiineae</taxon>
        <taxon>Mycenaceae</taxon>
        <taxon>Mycena</taxon>
    </lineage>
</organism>
<protein>
    <recommendedName>
        <fullName evidence="3">Protein kinase domain-containing protein</fullName>
    </recommendedName>
</protein>
<dbReference type="Proteomes" id="UP001215598">
    <property type="component" value="Unassembled WGS sequence"/>
</dbReference>
<sequence>MLVFYETFTSKTDVDDIMQLRGDKAQFILNLMQDAIRTHNDFMHILRGGTPRLHNARKIFLNEILKLGLLRNVDRPSTASDARRLLVRLSEAADILPFSLAILGVNNKSANPLFGGAFGDVYDAQYQGNRVALKRLRLFHPDGDDEESRQIRRVG</sequence>
<accession>A0AAD7HPY3</accession>